<name>A0A0D2PDF8_HYPSF</name>
<dbReference type="InterPro" id="IPR008928">
    <property type="entry name" value="6-hairpin_glycosidase_sf"/>
</dbReference>
<evidence type="ECO:0000313" key="5">
    <source>
        <dbReference type="Proteomes" id="UP000054270"/>
    </source>
</evidence>
<feature type="domain" description="Glycosyl hydrolase family 95 N-terminal" evidence="1">
    <location>
        <begin position="56"/>
        <end position="272"/>
    </location>
</feature>
<evidence type="ECO:0000259" key="3">
    <source>
        <dbReference type="Pfam" id="PF22124"/>
    </source>
</evidence>
<feature type="domain" description="Alpha fucosidase A-like C-terminal" evidence="2">
    <location>
        <begin position="788"/>
        <end position="839"/>
    </location>
</feature>
<dbReference type="InterPro" id="IPR049053">
    <property type="entry name" value="AFCA-like_C"/>
</dbReference>
<dbReference type="PIRSF" id="PIRSF007663">
    <property type="entry name" value="UCP007663"/>
    <property type="match status" value="1"/>
</dbReference>
<dbReference type="Pfam" id="PF21307">
    <property type="entry name" value="Glyco_hydro_95_C"/>
    <property type="match status" value="1"/>
</dbReference>
<dbReference type="Pfam" id="PF14498">
    <property type="entry name" value="Glyco_hyd_65N_2"/>
    <property type="match status" value="1"/>
</dbReference>
<dbReference type="InterPro" id="IPR027414">
    <property type="entry name" value="GH95_N_dom"/>
</dbReference>
<organism evidence="4 5">
    <name type="scientific">Hypholoma sublateritium (strain FD-334 SS-4)</name>
    <dbReference type="NCBI Taxonomy" id="945553"/>
    <lineage>
        <taxon>Eukaryota</taxon>
        <taxon>Fungi</taxon>
        <taxon>Dikarya</taxon>
        <taxon>Basidiomycota</taxon>
        <taxon>Agaricomycotina</taxon>
        <taxon>Agaricomycetes</taxon>
        <taxon>Agaricomycetidae</taxon>
        <taxon>Agaricales</taxon>
        <taxon>Agaricineae</taxon>
        <taxon>Strophariaceae</taxon>
        <taxon>Hypholoma</taxon>
    </lineage>
</organism>
<dbReference type="GO" id="GO:0004560">
    <property type="term" value="F:alpha-L-fucosidase activity"/>
    <property type="evidence" value="ECO:0007669"/>
    <property type="project" value="InterPro"/>
</dbReference>
<dbReference type="EMBL" id="KN817591">
    <property type="protein sequence ID" value="KJA18245.1"/>
    <property type="molecule type" value="Genomic_DNA"/>
</dbReference>
<dbReference type="Proteomes" id="UP000054270">
    <property type="component" value="Unassembled WGS sequence"/>
</dbReference>
<dbReference type="Gene3D" id="1.50.10.10">
    <property type="match status" value="1"/>
</dbReference>
<gene>
    <name evidence="4" type="ORF">HYPSUDRAFT_45406</name>
</gene>
<dbReference type="AlphaFoldDB" id="A0A0D2PDF8"/>
<accession>A0A0D2PDF8</accession>
<dbReference type="PANTHER" id="PTHR31084">
    <property type="entry name" value="ALPHA-L-FUCOSIDASE 2"/>
    <property type="match status" value="1"/>
</dbReference>
<evidence type="ECO:0000313" key="4">
    <source>
        <dbReference type="EMBL" id="KJA18245.1"/>
    </source>
</evidence>
<dbReference type="InterPro" id="IPR054363">
    <property type="entry name" value="GH95_cat"/>
</dbReference>
<proteinExistence type="predicted"/>
<dbReference type="OMA" id="KVWRGAC"/>
<feature type="domain" description="Glycosyl hydrolase family 95 catalytic" evidence="3">
    <location>
        <begin position="347"/>
        <end position="774"/>
    </location>
</feature>
<protein>
    <submittedName>
        <fullName evidence="4">Glycoside hydrolase family 95 protein</fullName>
    </submittedName>
</protein>
<dbReference type="STRING" id="945553.A0A0D2PDF8"/>
<reference evidence="5" key="1">
    <citation type="submission" date="2014-04" db="EMBL/GenBank/DDBJ databases">
        <title>Evolutionary Origins and Diversification of the Mycorrhizal Mutualists.</title>
        <authorList>
            <consortium name="DOE Joint Genome Institute"/>
            <consortium name="Mycorrhizal Genomics Consortium"/>
            <person name="Kohler A."/>
            <person name="Kuo A."/>
            <person name="Nagy L.G."/>
            <person name="Floudas D."/>
            <person name="Copeland A."/>
            <person name="Barry K.W."/>
            <person name="Cichocki N."/>
            <person name="Veneault-Fourrey C."/>
            <person name="LaButti K."/>
            <person name="Lindquist E.A."/>
            <person name="Lipzen A."/>
            <person name="Lundell T."/>
            <person name="Morin E."/>
            <person name="Murat C."/>
            <person name="Riley R."/>
            <person name="Ohm R."/>
            <person name="Sun H."/>
            <person name="Tunlid A."/>
            <person name="Henrissat B."/>
            <person name="Grigoriev I.V."/>
            <person name="Hibbett D.S."/>
            <person name="Martin F."/>
        </authorList>
    </citation>
    <scope>NUCLEOTIDE SEQUENCE [LARGE SCALE GENOMIC DNA]</scope>
    <source>
        <strain evidence="5">FD-334 SS-4</strain>
    </source>
</reference>
<evidence type="ECO:0000259" key="2">
    <source>
        <dbReference type="Pfam" id="PF21307"/>
    </source>
</evidence>
<dbReference type="Pfam" id="PF22124">
    <property type="entry name" value="Glyco_hydro_95_cat"/>
    <property type="match status" value="1"/>
</dbReference>
<sequence length="867" mass="95087">METSVDYVRVFLPWLVDFLMQWTTRTFVQLVQLVLVLFRHPALSSPAGFPHTGNGLWYTQPGDVWSREWLPVGNGYLGAMLSGGTAQETTQLNIESLWSGGPFADPAYNGGNKQPSEQAATSQIMQQYRSAIFQSPTGDIDNIEELATDPGQYGSYAGAGNLLSTLNVTGSVTEYARWLDMDQGLACTSWTQNGANLLRSTFCSNPTRACVEHITSPNSKTLPDLTYAFTADIESGLPAPNITCLSENSMLVNGFVSEPGMAYALIFRAFSSSPSAHFQCIQQPVPFGFPPNATLHLPPTMQDAWITWVGDTEYDMGAGDAVHNFSFRGTDPVTKLKNLNSGGLSDYAALLEQHTADVHAVLASPFALDLGQTADFTKPTDVLRAQYTVDGPPSTNAYLDWLLFNYGRYLLASSSRGLLPANLQGKWANGISNAWSSDYHSNINLQMNYWIAEMTGLSSVTSSLFDYIQKTWAPRGEYTAKVLYNISKGWVTHDEVNIFGHTGMKADENSAEWADYPESAVWMMVHVWDHFDHTNDISWWKSQGWPLIKGVASFHLEKLIPDLHFNDSTLVVNPCNSPEQIPITFGCAHAQQLIWQLFNAVEKGFTASGDADVAFLSEIRAKRGKMDKGLQVGSWGQLQEWKVDQDSPTDTHRHLSHLIGLYPGYAITNFDPTLQGTGPAKGYTKRQILDATTVSLIHRGNGTGPDADSGWEKAWRAAAWAQLGNSSMFYHELSFAMSENFAPNLFSLYNPYDPDPIFQIDANFGFPAAVMNALLQAPDVPSTTSPLVITLLPALPAQWPSGSVRGARVRGGITVDLAWSRGRASSATLTVDSGASIRQRPVQVVYAGRMLDAFTASSGVKKVFNSF</sequence>
<dbReference type="InterPro" id="IPR016518">
    <property type="entry name" value="Alpha-L-fucosidase"/>
</dbReference>
<evidence type="ECO:0000259" key="1">
    <source>
        <dbReference type="Pfam" id="PF14498"/>
    </source>
</evidence>
<dbReference type="SUPFAM" id="SSF48208">
    <property type="entry name" value="Six-hairpin glycosidases"/>
    <property type="match status" value="1"/>
</dbReference>
<dbReference type="OrthoDB" id="2848340at2759"/>
<dbReference type="GO" id="GO:0005975">
    <property type="term" value="P:carbohydrate metabolic process"/>
    <property type="evidence" value="ECO:0007669"/>
    <property type="project" value="InterPro"/>
</dbReference>
<dbReference type="InterPro" id="IPR012341">
    <property type="entry name" value="6hp_glycosidase-like_sf"/>
</dbReference>
<keyword evidence="5" id="KW-1185">Reference proteome</keyword>
<dbReference type="PANTHER" id="PTHR31084:SF3">
    <property type="entry name" value="ALPHA-FUCOSIDASE A"/>
    <property type="match status" value="1"/>
</dbReference>
<keyword evidence="4" id="KW-0378">Hydrolase</keyword>